<evidence type="ECO:0000313" key="2">
    <source>
        <dbReference type="Proteomes" id="UP000245207"/>
    </source>
</evidence>
<keyword evidence="2" id="KW-1185">Reference proteome</keyword>
<dbReference type="PANTHER" id="PTHR45786">
    <property type="entry name" value="DNA BINDING PROTEIN-LIKE"/>
    <property type="match status" value="1"/>
</dbReference>
<evidence type="ECO:0000313" key="1">
    <source>
        <dbReference type="EMBL" id="PWA60701.1"/>
    </source>
</evidence>
<dbReference type="Proteomes" id="UP000245207">
    <property type="component" value="Unassembled WGS sequence"/>
</dbReference>
<gene>
    <name evidence="1" type="ORF">CTI12_AA380140</name>
</gene>
<accession>A0A2U1MHF8</accession>
<dbReference type="AlphaFoldDB" id="A0A2U1MHF8"/>
<protein>
    <recommendedName>
        <fullName evidence="3">Helitron helicase-like domain-containing protein</fullName>
    </recommendedName>
</protein>
<dbReference type="EMBL" id="PKPP01005287">
    <property type="protein sequence ID" value="PWA60701.1"/>
    <property type="molecule type" value="Genomic_DNA"/>
</dbReference>
<comment type="caution">
    <text evidence="1">The sequence shown here is derived from an EMBL/GenBank/DDBJ whole genome shotgun (WGS) entry which is preliminary data.</text>
</comment>
<dbReference type="PANTHER" id="PTHR45786:SF74">
    <property type="entry name" value="ATP-DEPENDENT DNA HELICASE"/>
    <property type="match status" value="1"/>
</dbReference>
<sequence length="385" mass="44387">MPKRLLRNEFAQFANTYMHNFTNNYGFEDRQLSESETHLQYNGPSITDTEVSAENDSFIGTISHDVGPSNVNSNNLDLYGQQQSLSVLGKNQPFYQQLTSIPNGNNPNEIHYLGQSTATMSENLETKKDAPAIPDRRKRRIAAMYRDELHLPKRCKGIHIREGSYGTTESHSCAVYNDETVANTLIPENATDMINETGSSQNEREHVHQNPMNNPTTTTSITPDIQDVSPLYIDIGDSQYACQYCNAAFWYSERSKKSSEWRNLKYTKCCAGGQVYLEKELDPPMYFKQIFKDKHFLDNIRAYNQMFRQIHHWIGTICPTNKDEPKFMQIYMFDTENEIAHRMEPFGEPRVTESTKAISKISKFNFTMLLEIDDMTFLLRALLEQ</sequence>
<name>A0A2U1MHF8_ARTAN</name>
<evidence type="ECO:0008006" key="3">
    <source>
        <dbReference type="Google" id="ProtNLM"/>
    </source>
</evidence>
<proteinExistence type="predicted"/>
<organism evidence="1 2">
    <name type="scientific">Artemisia annua</name>
    <name type="common">Sweet wormwood</name>
    <dbReference type="NCBI Taxonomy" id="35608"/>
    <lineage>
        <taxon>Eukaryota</taxon>
        <taxon>Viridiplantae</taxon>
        <taxon>Streptophyta</taxon>
        <taxon>Embryophyta</taxon>
        <taxon>Tracheophyta</taxon>
        <taxon>Spermatophyta</taxon>
        <taxon>Magnoliopsida</taxon>
        <taxon>eudicotyledons</taxon>
        <taxon>Gunneridae</taxon>
        <taxon>Pentapetalae</taxon>
        <taxon>asterids</taxon>
        <taxon>campanulids</taxon>
        <taxon>Asterales</taxon>
        <taxon>Asteraceae</taxon>
        <taxon>Asteroideae</taxon>
        <taxon>Anthemideae</taxon>
        <taxon>Artemisiinae</taxon>
        <taxon>Artemisia</taxon>
    </lineage>
</organism>
<reference evidence="1 2" key="1">
    <citation type="journal article" date="2018" name="Mol. Plant">
        <title>The genome of Artemisia annua provides insight into the evolution of Asteraceae family and artemisinin biosynthesis.</title>
        <authorList>
            <person name="Shen Q."/>
            <person name="Zhang L."/>
            <person name="Liao Z."/>
            <person name="Wang S."/>
            <person name="Yan T."/>
            <person name="Shi P."/>
            <person name="Liu M."/>
            <person name="Fu X."/>
            <person name="Pan Q."/>
            <person name="Wang Y."/>
            <person name="Lv Z."/>
            <person name="Lu X."/>
            <person name="Zhang F."/>
            <person name="Jiang W."/>
            <person name="Ma Y."/>
            <person name="Chen M."/>
            <person name="Hao X."/>
            <person name="Li L."/>
            <person name="Tang Y."/>
            <person name="Lv G."/>
            <person name="Zhou Y."/>
            <person name="Sun X."/>
            <person name="Brodelius P.E."/>
            <person name="Rose J.K.C."/>
            <person name="Tang K."/>
        </authorList>
    </citation>
    <scope>NUCLEOTIDE SEQUENCE [LARGE SCALE GENOMIC DNA]</scope>
    <source>
        <strain evidence="2">cv. Huhao1</strain>
        <tissue evidence="1">Leaf</tissue>
    </source>
</reference>